<name>A0A8J3PPQ9_9ACTN</name>
<comment type="catalytic activity">
    <reaction evidence="2">
        <text>oxidized coenzyme F420-(gamma-L-Glu)(n) + a quinol + H(+) = reduced coenzyme F420-(gamma-L-Glu)(n) + a quinone</text>
        <dbReference type="Rhea" id="RHEA:39663"/>
        <dbReference type="Rhea" id="RHEA-COMP:12939"/>
        <dbReference type="Rhea" id="RHEA-COMP:14378"/>
        <dbReference type="ChEBI" id="CHEBI:15378"/>
        <dbReference type="ChEBI" id="CHEBI:24646"/>
        <dbReference type="ChEBI" id="CHEBI:132124"/>
        <dbReference type="ChEBI" id="CHEBI:133980"/>
        <dbReference type="ChEBI" id="CHEBI:139511"/>
    </reaction>
</comment>
<dbReference type="GO" id="GO:0070967">
    <property type="term" value="F:coenzyme F420 binding"/>
    <property type="evidence" value="ECO:0007669"/>
    <property type="project" value="TreeGrafter"/>
</dbReference>
<gene>
    <name evidence="3" type="ORF">Pfl04_36850</name>
</gene>
<dbReference type="InterPro" id="IPR004378">
    <property type="entry name" value="F420H2_quin_Rdtase"/>
</dbReference>
<dbReference type="InterPro" id="IPR012349">
    <property type="entry name" value="Split_barrel_FMN-bd"/>
</dbReference>
<protein>
    <submittedName>
        <fullName evidence="3">Nitroreductase</fullName>
    </submittedName>
</protein>
<evidence type="ECO:0000256" key="1">
    <source>
        <dbReference type="ARBA" id="ARBA00008710"/>
    </source>
</evidence>
<dbReference type="SUPFAM" id="SSF50475">
    <property type="entry name" value="FMN-binding split barrel"/>
    <property type="match status" value="1"/>
</dbReference>
<organism evidence="3 4">
    <name type="scientific">Planosporangium flavigriseum</name>
    <dbReference type="NCBI Taxonomy" id="373681"/>
    <lineage>
        <taxon>Bacteria</taxon>
        <taxon>Bacillati</taxon>
        <taxon>Actinomycetota</taxon>
        <taxon>Actinomycetes</taxon>
        <taxon>Micromonosporales</taxon>
        <taxon>Micromonosporaceae</taxon>
        <taxon>Planosporangium</taxon>
    </lineage>
</organism>
<dbReference type="Gene3D" id="2.30.110.10">
    <property type="entry name" value="Electron Transport, Fmn-binding Protein, Chain A"/>
    <property type="match status" value="1"/>
</dbReference>
<evidence type="ECO:0000313" key="3">
    <source>
        <dbReference type="EMBL" id="GIG75281.1"/>
    </source>
</evidence>
<dbReference type="AlphaFoldDB" id="A0A8J3PPQ9"/>
<evidence type="ECO:0000313" key="4">
    <source>
        <dbReference type="Proteomes" id="UP000653674"/>
    </source>
</evidence>
<comment type="similarity">
    <text evidence="1">Belongs to the F420H(2)-dependent quinone reductase family.</text>
</comment>
<sequence length="152" mass="17650">MTDFDRPTDPTEGWQADHIRRYVETDGLDGHEWRSGVFTLLLTTRGRRSGQARRNALIYGRDGDRYVVVASKGGHPEHPDWYRNLAADPNVRVQVLGDKFDARARMADAEERKRLWPEMARIFPPYEEYQKGTEREIPVVILEPTGWPEDRA</sequence>
<dbReference type="PANTHER" id="PTHR39428">
    <property type="entry name" value="F420H(2)-DEPENDENT QUINONE REDUCTASE RV1261C"/>
    <property type="match status" value="1"/>
</dbReference>
<accession>A0A8J3PPQ9</accession>
<comment type="caution">
    <text evidence="3">The sequence shown here is derived from an EMBL/GenBank/DDBJ whole genome shotgun (WGS) entry which is preliminary data.</text>
</comment>
<dbReference type="EMBL" id="BONU01000029">
    <property type="protein sequence ID" value="GIG75281.1"/>
    <property type="molecule type" value="Genomic_DNA"/>
</dbReference>
<dbReference type="Pfam" id="PF04075">
    <property type="entry name" value="F420H2_quin_red"/>
    <property type="match status" value="1"/>
</dbReference>
<proteinExistence type="inferred from homology"/>
<dbReference type="NCBIfam" id="TIGR00026">
    <property type="entry name" value="hi_GC_TIGR00026"/>
    <property type="match status" value="1"/>
</dbReference>
<keyword evidence="4" id="KW-1185">Reference proteome</keyword>
<reference evidence="3" key="1">
    <citation type="submission" date="2021-01" db="EMBL/GenBank/DDBJ databases">
        <title>Whole genome shotgun sequence of Planosporangium flavigriseum NBRC 105377.</title>
        <authorList>
            <person name="Komaki H."/>
            <person name="Tamura T."/>
        </authorList>
    </citation>
    <scope>NUCLEOTIDE SEQUENCE</scope>
    <source>
        <strain evidence="3">NBRC 105377</strain>
    </source>
</reference>
<dbReference type="Proteomes" id="UP000653674">
    <property type="component" value="Unassembled WGS sequence"/>
</dbReference>
<dbReference type="RefSeq" id="WP_168078491.1">
    <property type="nucleotide sequence ID" value="NZ_BAAAQJ010000021.1"/>
</dbReference>
<dbReference type="GO" id="GO:0005886">
    <property type="term" value="C:plasma membrane"/>
    <property type="evidence" value="ECO:0007669"/>
    <property type="project" value="TreeGrafter"/>
</dbReference>
<evidence type="ECO:0000256" key="2">
    <source>
        <dbReference type="ARBA" id="ARBA00049106"/>
    </source>
</evidence>
<dbReference type="GO" id="GO:0016491">
    <property type="term" value="F:oxidoreductase activity"/>
    <property type="evidence" value="ECO:0007669"/>
    <property type="project" value="InterPro"/>
</dbReference>
<dbReference type="PANTHER" id="PTHR39428:SF3">
    <property type="entry name" value="DEAZAFLAVIN-DEPENDENT NITROREDUCTASE"/>
    <property type="match status" value="1"/>
</dbReference>